<accession>H5TWS3</accession>
<feature type="non-terminal residue" evidence="1">
    <location>
        <position position="1"/>
    </location>
</feature>
<evidence type="ECO:0000313" key="2">
    <source>
        <dbReference type="Proteomes" id="UP000005845"/>
    </source>
</evidence>
<dbReference type="AlphaFoldDB" id="H5TWS3"/>
<protein>
    <submittedName>
        <fullName evidence="1">Uncharacterized protein</fullName>
    </submittedName>
</protein>
<reference evidence="1 2" key="1">
    <citation type="submission" date="2012-02" db="EMBL/GenBank/DDBJ databases">
        <title>Whole genome shotgun sequence of Gordonia sputi NBRC 100414.</title>
        <authorList>
            <person name="Yoshida I."/>
            <person name="Hosoyama A."/>
            <person name="Tsuchikane K."/>
            <person name="Katsumata H."/>
            <person name="Yamazaki S."/>
            <person name="Fujita N."/>
        </authorList>
    </citation>
    <scope>NUCLEOTIDE SEQUENCE [LARGE SCALE GENOMIC DNA]</scope>
    <source>
        <strain evidence="1 2">NBRC 100414</strain>
    </source>
</reference>
<sequence>RSRVEFRDFFKAHYGPIIAVYRFIADDATRTAELDTAVSALADEYLIDGRMEWKYLLAVGRRAAPLALS</sequence>
<dbReference type="eggNOG" id="COG2226">
    <property type="taxonomic scope" value="Bacteria"/>
</dbReference>
<comment type="caution">
    <text evidence="1">The sequence shown here is derived from an EMBL/GenBank/DDBJ whole genome shotgun (WGS) entry which is preliminary data.</text>
</comment>
<dbReference type="EMBL" id="BAFC01000022">
    <property type="protein sequence ID" value="GAB37931.1"/>
    <property type="molecule type" value="Genomic_DNA"/>
</dbReference>
<name>H5TWS3_9ACTN</name>
<organism evidence="1 2">
    <name type="scientific">Gordonia sputi NBRC 100414</name>
    <dbReference type="NCBI Taxonomy" id="1089453"/>
    <lineage>
        <taxon>Bacteria</taxon>
        <taxon>Bacillati</taxon>
        <taxon>Actinomycetota</taxon>
        <taxon>Actinomycetes</taxon>
        <taxon>Mycobacteriales</taxon>
        <taxon>Gordoniaceae</taxon>
        <taxon>Gordonia</taxon>
    </lineage>
</organism>
<proteinExistence type="predicted"/>
<keyword evidence="2" id="KW-1185">Reference proteome</keyword>
<gene>
    <name evidence="1" type="ORF">GOSPT_022_02780</name>
</gene>
<dbReference type="Proteomes" id="UP000005845">
    <property type="component" value="Unassembled WGS sequence"/>
</dbReference>
<evidence type="ECO:0000313" key="1">
    <source>
        <dbReference type="EMBL" id="GAB37931.1"/>
    </source>
</evidence>